<dbReference type="PANTHER" id="PTHR24409">
    <property type="entry name" value="ZINC FINGER PROTEIN 142"/>
    <property type="match status" value="1"/>
</dbReference>
<feature type="domain" description="C2H2-type" evidence="7">
    <location>
        <begin position="197"/>
        <end position="224"/>
    </location>
</feature>
<dbReference type="SMART" id="SM00355">
    <property type="entry name" value="ZnF_C2H2"/>
    <property type="match status" value="5"/>
</dbReference>
<feature type="compositionally biased region" description="Low complexity" evidence="6">
    <location>
        <begin position="62"/>
        <end position="74"/>
    </location>
</feature>
<proteinExistence type="predicted"/>
<dbReference type="GO" id="GO:0008270">
    <property type="term" value="F:zinc ion binding"/>
    <property type="evidence" value="ECO:0007669"/>
    <property type="project" value="UniProtKB-KW"/>
</dbReference>
<dbReference type="SUPFAM" id="SSF57667">
    <property type="entry name" value="beta-beta-alpha zinc fingers"/>
    <property type="match status" value="3"/>
</dbReference>
<evidence type="ECO:0000256" key="2">
    <source>
        <dbReference type="ARBA" id="ARBA00022737"/>
    </source>
</evidence>
<dbReference type="GO" id="GO:0000981">
    <property type="term" value="F:DNA-binding transcription factor activity, RNA polymerase II-specific"/>
    <property type="evidence" value="ECO:0007669"/>
    <property type="project" value="TreeGrafter"/>
</dbReference>
<evidence type="ECO:0000256" key="5">
    <source>
        <dbReference type="PROSITE-ProRule" id="PRU00042"/>
    </source>
</evidence>
<keyword evidence="3 5" id="KW-0863">Zinc-finger</keyword>
<keyword evidence="9" id="KW-1185">Reference proteome</keyword>
<feature type="region of interest" description="Disordered" evidence="6">
    <location>
        <begin position="217"/>
        <end position="245"/>
    </location>
</feature>
<protein>
    <recommendedName>
        <fullName evidence="7">C2H2-type domain-containing protein</fullName>
    </recommendedName>
</protein>
<dbReference type="InterPro" id="IPR036236">
    <property type="entry name" value="Znf_C2H2_sf"/>
</dbReference>
<dbReference type="InterPro" id="IPR013087">
    <property type="entry name" value="Znf_C2H2_type"/>
</dbReference>
<evidence type="ECO:0000256" key="1">
    <source>
        <dbReference type="ARBA" id="ARBA00022723"/>
    </source>
</evidence>
<dbReference type="AlphaFoldDB" id="W9X414"/>
<dbReference type="STRING" id="1182543.W9X414"/>
<evidence type="ECO:0000313" key="8">
    <source>
        <dbReference type="EMBL" id="EXJ74918.1"/>
    </source>
</evidence>
<evidence type="ECO:0000256" key="6">
    <source>
        <dbReference type="SAM" id="MobiDB-lite"/>
    </source>
</evidence>
<reference evidence="8 9" key="1">
    <citation type="submission" date="2013-03" db="EMBL/GenBank/DDBJ databases">
        <title>The Genome Sequence of Cladophialophora psammophila CBS 110553.</title>
        <authorList>
            <consortium name="The Broad Institute Genomics Platform"/>
            <person name="Cuomo C."/>
            <person name="de Hoog S."/>
            <person name="Gorbushina A."/>
            <person name="Walker B."/>
            <person name="Young S.K."/>
            <person name="Zeng Q."/>
            <person name="Gargeya S."/>
            <person name="Fitzgerald M."/>
            <person name="Haas B."/>
            <person name="Abouelleil A."/>
            <person name="Allen A.W."/>
            <person name="Alvarado L."/>
            <person name="Arachchi H.M."/>
            <person name="Berlin A.M."/>
            <person name="Chapman S.B."/>
            <person name="Gainer-Dewar J."/>
            <person name="Goldberg J."/>
            <person name="Griggs A."/>
            <person name="Gujja S."/>
            <person name="Hansen M."/>
            <person name="Howarth C."/>
            <person name="Imamovic A."/>
            <person name="Ireland A."/>
            <person name="Larimer J."/>
            <person name="McCowan C."/>
            <person name="Murphy C."/>
            <person name="Pearson M."/>
            <person name="Poon T.W."/>
            <person name="Priest M."/>
            <person name="Roberts A."/>
            <person name="Saif S."/>
            <person name="Shea T."/>
            <person name="Sisk P."/>
            <person name="Sykes S."/>
            <person name="Wortman J."/>
            <person name="Nusbaum C."/>
            <person name="Birren B."/>
        </authorList>
    </citation>
    <scope>NUCLEOTIDE SEQUENCE [LARGE SCALE GENOMIC DNA]</scope>
    <source>
        <strain evidence="8 9">CBS 110553</strain>
    </source>
</reference>
<dbReference type="GO" id="GO:0005634">
    <property type="term" value="C:nucleus"/>
    <property type="evidence" value="ECO:0007669"/>
    <property type="project" value="TreeGrafter"/>
</dbReference>
<dbReference type="EMBL" id="AMGX01000002">
    <property type="protein sequence ID" value="EXJ74918.1"/>
    <property type="molecule type" value="Genomic_DNA"/>
</dbReference>
<evidence type="ECO:0000259" key="7">
    <source>
        <dbReference type="PROSITE" id="PS50157"/>
    </source>
</evidence>
<feature type="domain" description="C2H2-type" evidence="7">
    <location>
        <begin position="113"/>
        <end position="135"/>
    </location>
</feature>
<dbReference type="Pfam" id="PF00096">
    <property type="entry name" value="zf-C2H2"/>
    <property type="match status" value="3"/>
</dbReference>
<keyword evidence="1" id="KW-0479">Metal-binding</keyword>
<dbReference type="Gene3D" id="3.30.160.60">
    <property type="entry name" value="Classic Zinc Finger"/>
    <property type="match status" value="3"/>
</dbReference>
<comment type="caution">
    <text evidence="8">The sequence shown here is derived from an EMBL/GenBank/DDBJ whole genome shotgun (WGS) entry which is preliminary data.</text>
</comment>
<feature type="domain" description="C2H2-type" evidence="7">
    <location>
        <begin position="140"/>
        <end position="167"/>
    </location>
</feature>
<evidence type="ECO:0000313" key="9">
    <source>
        <dbReference type="Proteomes" id="UP000019471"/>
    </source>
</evidence>
<dbReference type="PROSITE" id="PS50157">
    <property type="entry name" value="ZINC_FINGER_C2H2_2"/>
    <property type="match status" value="4"/>
</dbReference>
<feature type="domain" description="C2H2-type" evidence="7">
    <location>
        <begin position="87"/>
        <end position="114"/>
    </location>
</feature>
<dbReference type="PROSITE" id="PS00028">
    <property type="entry name" value="ZINC_FINGER_C2H2_1"/>
    <property type="match status" value="4"/>
</dbReference>
<name>W9X414_9EURO</name>
<dbReference type="Proteomes" id="UP000019471">
    <property type="component" value="Unassembled WGS sequence"/>
</dbReference>
<dbReference type="eggNOG" id="KOG1721">
    <property type="taxonomic scope" value="Eukaryota"/>
</dbReference>
<keyword evidence="2" id="KW-0677">Repeat</keyword>
<evidence type="ECO:0000256" key="4">
    <source>
        <dbReference type="ARBA" id="ARBA00022833"/>
    </source>
</evidence>
<dbReference type="HOGENOM" id="CLU_053165_0_0_1"/>
<dbReference type="GeneID" id="19186347"/>
<accession>W9X414</accession>
<dbReference type="GO" id="GO:0000977">
    <property type="term" value="F:RNA polymerase II transcription regulatory region sequence-specific DNA binding"/>
    <property type="evidence" value="ECO:0007669"/>
    <property type="project" value="TreeGrafter"/>
</dbReference>
<feature type="region of interest" description="Disordered" evidence="6">
    <location>
        <begin position="59"/>
        <end position="83"/>
    </location>
</feature>
<dbReference type="OrthoDB" id="4748970at2759"/>
<gene>
    <name evidence="8" type="ORF">A1O5_01614</name>
</gene>
<evidence type="ECO:0000256" key="3">
    <source>
        <dbReference type="ARBA" id="ARBA00022771"/>
    </source>
</evidence>
<keyword evidence="4" id="KW-0862">Zinc</keyword>
<dbReference type="RefSeq" id="XP_007740420.1">
    <property type="nucleotide sequence ID" value="XM_007742230.1"/>
</dbReference>
<organism evidence="8 9">
    <name type="scientific">Cladophialophora psammophila CBS 110553</name>
    <dbReference type="NCBI Taxonomy" id="1182543"/>
    <lineage>
        <taxon>Eukaryota</taxon>
        <taxon>Fungi</taxon>
        <taxon>Dikarya</taxon>
        <taxon>Ascomycota</taxon>
        <taxon>Pezizomycotina</taxon>
        <taxon>Eurotiomycetes</taxon>
        <taxon>Chaetothyriomycetidae</taxon>
        <taxon>Chaetothyriales</taxon>
        <taxon>Herpotrichiellaceae</taxon>
        <taxon>Cladophialophora</taxon>
    </lineage>
</organism>
<dbReference type="PANTHER" id="PTHR24409:SF295">
    <property type="entry name" value="AZ2-RELATED"/>
    <property type="match status" value="1"/>
</dbReference>
<sequence>MQNAVTQPNITHTASTFDAWSPMCTSTTCYSSEASPSAVWDETGGRHYSTLMPGLLAQSNCSPTGETEPSPSEEPGLKKKRVRGPPVNCPVCDKTLDKPALLREHMREHGDQVKCSRCYQTFPEAGNLAIHMKMHEAGPYVCQSCSKVFSKAANYRRHLKCHDENRPKNKCPREGCDKEYVFAGCLNRHIKSHYEDYRCGDCDKPFNRADLRDRHQGKHCQKARERRAAEESLSLSPLVGRPEPSLNYHPQNLTQLHMSMQMQTQARNLVMHQQFETATQGPMPEHPTQVPISTPAAVLQQATVRIGQQPFVPGSWDGGHTGYGF</sequence>